<feature type="transmembrane region" description="Helical" evidence="1">
    <location>
        <begin position="12"/>
        <end position="30"/>
    </location>
</feature>
<evidence type="ECO:0000256" key="1">
    <source>
        <dbReference type="SAM" id="Phobius"/>
    </source>
</evidence>
<protein>
    <submittedName>
        <fullName evidence="2">Uncharacterized protein</fullName>
    </submittedName>
</protein>
<dbReference type="Proteomes" id="UP001530315">
    <property type="component" value="Unassembled WGS sequence"/>
</dbReference>
<proteinExistence type="predicted"/>
<dbReference type="AlphaFoldDB" id="A0ABD3NYJ3"/>
<comment type="caution">
    <text evidence="2">The sequence shown here is derived from an EMBL/GenBank/DDBJ whole genome shotgun (WGS) entry which is preliminary data.</text>
</comment>
<keyword evidence="1" id="KW-0812">Transmembrane</keyword>
<organism evidence="2 3">
    <name type="scientific">Stephanodiscus triporus</name>
    <dbReference type="NCBI Taxonomy" id="2934178"/>
    <lineage>
        <taxon>Eukaryota</taxon>
        <taxon>Sar</taxon>
        <taxon>Stramenopiles</taxon>
        <taxon>Ochrophyta</taxon>
        <taxon>Bacillariophyta</taxon>
        <taxon>Coscinodiscophyceae</taxon>
        <taxon>Thalassiosirophycidae</taxon>
        <taxon>Stephanodiscales</taxon>
        <taxon>Stephanodiscaceae</taxon>
        <taxon>Stephanodiscus</taxon>
    </lineage>
</organism>
<evidence type="ECO:0000313" key="2">
    <source>
        <dbReference type="EMBL" id="KAL3780709.1"/>
    </source>
</evidence>
<keyword evidence="3" id="KW-1185">Reference proteome</keyword>
<keyword evidence="1" id="KW-0472">Membrane</keyword>
<evidence type="ECO:0000313" key="3">
    <source>
        <dbReference type="Proteomes" id="UP001530315"/>
    </source>
</evidence>
<name>A0ABD3NYJ3_9STRA</name>
<gene>
    <name evidence="2" type="ORF">ACHAW5_003539</name>
</gene>
<dbReference type="EMBL" id="JALLAZ020001100">
    <property type="protein sequence ID" value="KAL3780709.1"/>
    <property type="molecule type" value="Genomic_DNA"/>
</dbReference>
<keyword evidence="1" id="KW-1133">Transmembrane helix</keyword>
<sequence length="38" mass="4049">MIPRGGGGDDRNGIVMMMIAADYSFALVFAPSSTFRPV</sequence>
<accession>A0ABD3NYJ3</accession>
<reference evidence="2 3" key="1">
    <citation type="submission" date="2024-10" db="EMBL/GenBank/DDBJ databases">
        <title>Updated reference genomes for cyclostephanoid diatoms.</title>
        <authorList>
            <person name="Roberts W.R."/>
            <person name="Alverson A.J."/>
        </authorList>
    </citation>
    <scope>NUCLEOTIDE SEQUENCE [LARGE SCALE GENOMIC DNA]</scope>
    <source>
        <strain evidence="2 3">AJA276-08</strain>
    </source>
</reference>